<organism evidence="2">
    <name type="scientific">Trypanosoma congolense (strain IL3000)</name>
    <dbReference type="NCBI Taxonomy" id="1068625"/>
    <lineage>
        <taxon>Eukaryota</taxon>
        <taxon>Discoba</taxon>
        <taxon>Euglenozoa</taxon>
        <taxon>Kinetoplastea</taxon>
        <taxon>Metakinetoplastina</taxon>
        <taxon>Trypanosomatida</taxon>
        <taxon>Trypanosomatidae</taxon>
        <taxon>Trypanosoma</taxon>
        <taxon>Nannomonas</taxon>
    </lineage>
</organism>
<feature type="compositionally biased region" description="Basic and acidic residues" evidence="1">
    <location>
        <begin position="23"/>
        <end position="37"/>
    </location>
</feature>
<protein>
    <submittedName>
        <fullName evidence="2">Uncharacterized protein</fullName>
    </submittedName>
</protein>
<evidence type="ECO:0000256" key="1">
    <source>
        <dbReference type="SAM" id="MobiDB-lite"/>
    </source>
</evidence>
<dbReference type="EMBL" id="HE575322">
    <property type="protein sequence ID" value="CCC93019.1"/>
    <property type="molecule type" value="Genomic_DNA"/>
</dbReference>
<sequence>MKAVGKGGCSRKEARVAEGSGQIERRGEERKREDRSQCRSVLRCPHTGSVHFKHVVHRCPLSSPHPCSHTQLMWVPKCLGVRVADNFSTTSTLAIRPER</sequence>
<reference evidence="2" key="1">
    <citation type="journal article" date="2012" name="Proc. Natl. Acad. Sci. U.S.A.">
        <title>Antigenic diversity is generated by distinct evolutionary mechanisms in African trypanosome species.</title>
        <authorList>
            <person name="Jackson A.P."/>
            <person name="Berry A."/>
            <person name="Aslett M."/>
            <person name="Allison H.C."/>
            <person name="Burton P."/>
            <person name="Vavrova-Anderson J."/>
            <person name="Brown R."/>
            <person name="Browne H."/>
            <person name="Corton N."/>
            <person name="Hauser H."/>
            <person name="Gamble J."/>
            <person name="Gilderthorp R."/>
            <person name="Marcello L."/>
            <person name="McQuillan J."/>
            <person name="Otto T.D."/>
            <person name="Quail M.A."/>
            <person name="Sanders M.J."/>
            <person name="van Tonder A."/>
            <person name="Ginger M.L."/>
            <person name="Field M.C."/>
            <person name="Barry J.D."/>
            <person name="Hertz-Fowler C."/>
            <person name="Berriman M."/>
        </authorList>
    </citation>
    <scope>NUCLEOTIDE SEQUENCE</scope>
    <source>
        <strain evidence="2">IL3000</strain>
    </source>
</reference>
<gene>
    <name evidence="2" type="ORF">TCIL3000_9_4190</name>
</gene>
<evidence type="ECO:0000313" key="2">
    <source>
        <dbReference type="EMBL" id="CCC93019.1"/>
    </source>
</evidence>
<proteinExistence type="predicted"/>
<accession>G0UUF5</accession>
<name>G0UUF5_TRYCI</name>
<dbReference type="AlphaFoldDB" id="G0UUF5"/>
<feature type="region of interest" description="Disordered" evidence="1">
    <location>
        <begin position="1"/>
        <end position="38"/>
    </location>
</feature>